<protein>
    <submittedName>
        <fullName evidence="1">Uncharacterized protein</fullName>
    </submittedName>
</protein>
<dbReference type="AlphaFoldDB" id="A0A699ZIE1"/>
<organism evidence="1 2">
    <name type="scientific">Haematococcus lacustris</name>
    <name type="common">Green alga</name>
    <name type="synonym">Haematococcus pluvialis</name>
    <dbReference type="NCBI Taxonomy" id="44745"/>
    <lineage>
        <taxon>Eukaryota</taxon>
        <taxon>Viridiplantae</taxon>
        <taxon>Chlorophyta</taxon>
        <taxon>core chlorophytes</taxon>
        <taxon>Chlorophyceae</taxon>
        <taxon>CS clade</taxon>
        <taxon>Chlamydomonadales</taxon>
        <taxon>Haematococcaceae</taxon>
        <taxon>Haematococcus</taxon>
    </lineage>
</organism>
<evidence type="ECO:0000313" key="2">
    <source>
        <dbReference type="Proteomes" id="UP000485058"/>
    </source>
</evidence>
<feature type="non-terminal residue" evidence="1">
    <location>
        <position position="75"/>
    </location>
</feature>
<reference evidence="1 2" key="1">
    <citation type="submission" date="2020-02" db="EMBL/GenBank/DDBJ databases">
        <title>Draft genome sequence of Haematococcus lacustris strain NIES-144.</title>
        <authorList>
            <person name="Morimoto D."/>
            <person name="Nakagawa S."/>
            <person name="Yoshida T."/>
            <person name="Sawayama S."/>
        </authorList>
    </citation>
    <scope>NUCLEOTIDE SEQUENCE [LARGE SCALE GENOMIC DNA]</scope>
    <source>
        <strain evidence="1 2">NIES-144</strain>
    </source>
</reference>
<dbReference type="Gene3D" id="3.40.50.720">
    <property type="entry name" value="NAD(P)-binding Rossmann-like Domain"/>
    <property type="match status" value="1"/>
</dbReference>
<dbReference type="Proteomes" id="UP000485058">
    <property type="component" value="Unassembled WGS sequence"/>
</dbReference>
<dbReference type="EMBL" id="BLLF01001897">
    <property type="protein sequence ID" value="GFH21745.1"/>
    <property type="molecule type" value="Genomic_DNA"/>
</dbReference>
<comment type="caution">
    <text evidence="1">The sequence shown here is derived from an EMBL/GenBank/DDBJ whole genome shotgun (WGS) entry which is preliminary data.</text>
</comment>
<proteinExistence type="predicted"/>
<feature type="non-terminal residue" evidence="1">
    <location>
        <position position="1"/>
    </location>
</feature>
<dbReference type="SUPFAM" id="SSF51735">
    <property type="entry name" value="NAD(P)-binding Rossmann-fold domains"/>
    <property type="match status" value="1"/>
</dbReference>
<evidence type="ECO:0000313" key="1">
    <source>
        <dbReference type="EMBL" id="GFH21745.1"/>
    </source>
</evidence>
<sequence>VYMVTRNIKKGVEAANKMRAEVGGTGKELKLHHLECEMMSLQNVVRLAEEFKQQSQKLDILVTMAGVFYPGPLDR</sequence>
<dbReference type="InterPro" id="IPR036291">
    <property type="entry name" value="NAD(P)-bd_dom_sf"/>
</dbReference>
<gene>
    <name evidence="1" type="ORF">HaLaN_19107</name>
</gene>
<keyword evidence="2" id="KW-1185">Reference proteome</keyword>
<accession>A0A699ZIE1</accession>
<name>A0A699ZIE1_HAELA</name>